<dbReference type="STRING" id="69293.ENSGACP00000006373"/>
<dbReference type="PANTHER" id="PTHR12247">
    <property type="entry name" value="POLYCOMB GROUP PROTEIN"/>
    <property type="match status" value="1"/>
</dbReference>
<dbReference type="FunFam" id="2.30.30.140:FF:000010">
    <property type="entry name" value="MBT domain-containing protein 1 isoform X1"/>
    <property type="match status" value="1"/>
</dbReference>
<dbReference type="GO" id="GO:0003682">
    <property type="term" value="F:chromatin binding"/>
    <property type="evidence" value="ECO:0007669"/>
    <property type="project" value="TreeGrafter"/>
</dbReference>
<evidence type="ECO:0000256" key="10">
    <source>
        <dbReference type="ARBA" id="ARBA00023242"/>
    </source>
</evidence>
<sequence>MPYHCVAFGCGKTAEDGVKLFKFPKDPEEFRKWEKQVQRTRSQWVATSSSHLCSEHFGKEYFEPKQLPGALVLKLGAVPTVFVRPHCSSCNGVGCSKCLPAIQRRGITAEPKERAASAEYNETASAQFDETDGGGDKDLTGHLTGEGVMWGGGNKEVPVVCEMCGTTGSMSAFFSKTKRFCSISCSRSYSSNSKKTSILARLQGRPPSKKVLNKMNKSPPAAAALNVFEWGAYLEKETSLAASVSCFRHAPLCAQWDDITLGMKVEVLNTNAVLPSKVYWIASVIQIAGYKVLLRYEGFEHDSSRDFWCSLFSGDVNPIGWCAMTSKLLVPPQDVKRNIPDWKEYLMSKLVGAHTLPVDFYLKLAESMKYPFKPGLRVEVVDPKHVSQTRLAAVESLLGGRLRLVYEDQSDAQDNILSDFWCHMGSPLVHPVGWSKKVGHAVRPPANNVEGSGSIWKSNCDGSFLLFKKPRFVYMEGGFFEQGMKLEAIDPLNLGSICVATVQQVLLDGYLMVGIDGNPSNGSDWFCYHASSHAIFPVDFCKKNNIPLTVPQGYNSQTFTWDKYLKETEAQAAPARLFNTDYPGHGFSPNMKLEAVDLMEPRLVCVATVKRCVGRLLLVHFDGWEDEFDQWIDHLSSDIYPAGWCELMRYQLQPPPGLVDSENQVAPNKKPKPPPYGKRRRKNARKRLSQEQVPDDVGQEPEVSGTHGSPAVEGHVLPSEVPLIQPKAEPEELEIFAVQVKVEEVEVEMENPIEPPDVPRQAPLGEIKQEAGGEQSKSGRHQSPGQSSRDKVAHAKRRPSEPTLERREERASSEEGFSGECNMERSTGEDRDMDETSESNTELETTGEAVGMET</sequence>
<comment type="subcellular location">
    <subcellularLocation>
        <location evidence="1">Nucleus</location>
    </subcellularLocation>
</comment>
<dbReference type="eggNOG" id="KOG3766">
    <property type="taxonomic scope" value="Eukaryota"/>
</dbReference>
<dbReference type="CTD" id="83746"/>
<feature type="compositionally biased region" description="Basic residues" evidence="14">
    <location>
        <begin position="669"/>
        <end position="687"/>
    </location>
</feature>
<dbReference type="InterPro" id="IPR038441">
    <property type="entry name" value="THAP_Znf_sf"/>
</dbReference>
<keyword evidence="3" id="KW-0677">Repeat</keyword>
<dbReference type="InterPro" id="IPR038603">
    <property type="entry name" value="Znf_FCS_sf"/>
</dbReference>
<keyword evidence="5" id="KW-0862">Zinc</keyword>
<evidence type="ECO:0000256" key="4">
    <source>
        <dbReference type="ARBA" id="ARBA00022771"/>
    </source>
</evidence>
<dbReference type="PROSITE" id="PS50950">
    <property type="entry name" value="ZF_THAP"/>
    <property type="match status" value="1"/>
</dbReference>
<evidence type="ECO:0000256" key="7">
    <source>
        <dbReference type="ARBA" id="ARBA00023015"/>
    </source>
</evidence>
<dbReference type="Proteomes" id="UP000007635">
    <property type="component" value="Chromosome V"/>
</dbReference>
<evidence type="ECO:0000259" key="16">
    <source>
        <dbReference type="PROSITE" id="PS51024"/>
    </source>
</evidence>
<dbReference type="PROSITE" id="PS51024">
    <property type="entry name" value="ZF_FCS"/>
    <property type="match status" value="1"/>
</dbReference>
<dbReference type="InterPro" id="IPR006612">
    <property type="entry name" value="THAP_Znf"/>
</dbReference>
<dbReference type="GO" id="GO:0003677">
    <property type="term" value="F:DNA binding"/>
    <property type="evidence" value="ECO:0007669"/>
    <property type="project" value="UniProtKB-UniRule"/>
</dbReference>
<evidence type="ECO:0000256" key="11">
    <source>
        <dbReference type="PROSITE-ProRule" id="PRU00309"/>
    </source>
</evidence>
<reference evidence="17" key="2">
    <citation type="submission" date="2025-08" db="UniProtKB">
        <authorList>
            <consortium name="Ensembl"/>
        </authorList>
    </citation>
    <scope>IDENTIFICATION</scope>
</reference>
<accession>G3NM10</accession>
<dbReference type="InterPro" id="IPR050548">
    <property type="entry name" value="PcG_chromatin_remod_factors"/>
</dbReference>
<feature type="compositionally biased region" description="Basic and acidic residues" evidence="14">
    <location>
        <begin position="788"/>
        <end position="813"/>
    </location>
</feature>
<reference evidence="17 18" key="1">
    <citation type="journal article" date="2021" name="G3 (Bethesda)">
        <title>Improved contiguity of the threespine stickleback genome using long-read sequencing.</title>
        <authorList>
            <person name="Nath S."/>
            <person name="Shaw D.E."/>
            <person name="White M.A."/>
        </authorList>
    </citation>
    <scope>NUCLEOTIDE SEQUENCE [LARGE SCALE GENOMIC DNA]</scope>
    <source>
        <strain evidence="17 18">Lake Benthic</strain>
    </source>
</reference>
<feature type="repeat" description="MBT" evidence="13">
    <location>
        <begin position="340"/>
        <end position="445"/>
    </location>
</feature>
<evidence type="ECO:0000313" key="17">
    <source>
        <dbReference type="Ensembl" id="ENSGACP00000006373.2"/>
    </source>
</evidence>
<name>G3NM10_GASAC</name>
<dbReference type="GO" id="GO:0042393">
    <property type="term" value="F:histone binding"/>
    <property type="evidence" value="ECO:0007669"/>
    <property type="project" value="TreeGrafter"/>
</dbReference>
<dbReference type="OMA" id="SHVETEC"/>
<feature type="region of interest" description="Disordered" evidence="14">
    <location>
        <begin position="112"/>
        <end position="136"/>
    </location>
</feature>
<dbReference type="AlphaFoldDB" id="G3NM10"/>
<dbReference type="PANTHER" id="PTHR12247:SF64">
    <property type="entry name" value="LETHAL(3)MALIGNANT BRAIN TUMOR-LIKE PROTEIN 2"/>
    <property type="match status" value="1"/>
</dbReference>
<evidence type="ECO:0000259" key="15">
    <source>
        <dbReference type="PROSITE" id="PS50950"/>
    </source>
</evidence>
<feature type="repeat" description="MBT" evidence="13">
    <location>
        <begin position="449"/>
        <end position="551"/>
    </location>
</feature>
<evidence type="ECO:0000256" key="6">
    <source>
        <dbReference type="ARBA" id="ARBA00022853"/>
    </source>
</evidence>
<dbReference type="Gene3D" id="6.20.210.20">
    <property type="entry name" value="THAP domain"/>
    <property type="match status" value="1"/>
</dbReference>
<keyword evidence="9" id="KW-0804">Transcription</keyword>
<dbReference type="GO" id="GO:0005634">
    <property type="term" value="C:nucleus"/>
    <property type="evidence" value="ECO:0007669"/>
    <property type="project" value="UniProtKB-SubCell"/>
</dbReference>
<feature type="region of interest" description="Disordered" evidence="14">
    <location>
        <begin position="747"/>
        <end position="854"/>
    </location>
</feature>
<dbReference type="PROSITE" id="PS51079">
    <property type="entry name" value="MBT"/>
    <property type="match status" value="4"/>
</dbReference>
<dbReference type="Bgee" id="ENSGACG00000004829">
    <property type="expression patterns" value="Expressed in embryo and 12 other cell types or tissues"/>
</dbReference>
<feature type="compositionally biased region" description="Low complexity" evidence="14">
    <location>
        <begin position="838"/>
        <end position="848"/>
    </location>
</feature>
<dbReference type="Gene3D" id="2.30.30.140">
    <property type="match status" value="4"/>
</dbReference>
<dbReference type="CDD" id="cd20100">
    <property type="entry name" value="MBT_dSfmbt-like_rpt4"/>
    <property type="match status" value="1"/>
</dbReference>
<evidence type="ECO:0000256" key="2">
    <source>
        <dbReference type="ARBA" id="ARBA00022723"/>
    </source>
</evidence>
<dbReference type="Pfam" id="PF02820">
    <property type="entry name" value="MBT"/>
    <property type="match status" value="4"/>
</dbReference>
<evidence type="ECO:0000256" key="12">
    <source>
        <dbReference type="PROSITE-ProRule" id="PRU00367"/>
    </source>
</evidence>
<dbReference type="GO" id="GO:0045892">
    <property type="term" value="P:negative regulation of DNA-templated transcription"/>
    <property type="evidence" value="ECO:0007669"/>
    <property type="project" value="TreeGrafter"/>
</dbReference>
<keyword evidence="2" id="KW-0479">Metal-binding</keyword>
<keyword evidence="4 12" id="KW-0863">Zinc-finger</keyword>
<dbReference type="SUPFAM" id="SSF57716">
    <property type="entry name" value="Glucocorticoid receptor-like (DNA-binding domain)"/>
    <property type="match status" value="1"/>
</dbReference>
<dbReference type="SMART" id="SM00692">
    <property type="entry name" value="DM3"/>
    <property type="match status" value="1"/>
</dbReference>
<dbReference type="InParanoid" id="G3NM10"/>
<dbReference type="GeneID" id="120819863"/>
<dbReference type="InterPro" id="IPR012313">
    <property type="entry name" value="Znf_FCS"/>
</dbReference>
<dbReference type="SMART" id="SM00980">
    <property type="entry name" value="THAP"/>
    <property type="match status" value="1"/>
</dbReference>
<keyword evidence="18" id="KW-1185">Reference proteome</keyword>
<dbReference type="GeneTree" id="ENSGT00940000153840"/>
<evidence type="ECO:0000256" key="5">
    <source>
        <dbReference type="ARBA" id="ARBA00022833"/>
    </source>
</evidence>
<feature type="domain" description="FCS-type" evidence="16">
    <location>
        <begin position="152"/>
        <end position="187"/>
    </location>
</feature>
<dbReference type="GO" id="GO:0008270">
    <property type="term" value="F:zinc ion binding"/>
    <property type="evidence" value="ECO:0007669"/>
    <property type="project" value="UniProtKB-KW"/>
</dbReference>
<dbReference type="Gene3D" id="3.30.60.160">
    <property type="match status" value="1"/>
</dbReference>
<evidence type="ECO:0000256" key="3">
    <source>
        <dbReference type="ARBA" id="ARBA00022737"/>
    </source>
</evidence>
<evidence type="ECO:0000256" key="14">
    <source>
        <dbReference type="SAM" id="MobiDB-lite"/>
    </source>
</evidence>
<evidence type="ECO:0000256" key="1">
    <source>
        <dbReference type="ARBA" id="ARBA00004123"/>
    </source>
</evidence>
<keyword evidence="6" id="KW-0156">Chromatin regulator</keyword>
<proteinExistence type="predicted"/>
<feature type="region of interest" description="Disordered" evidence="14">
    <location>
        <begin position="658"/>
        <end position="715"/>
    </location>
</feature>
<feature type="domain" description="THAP-type" evidence="15">
    <location>
        <begin position="1"/>
        <end position="82"/>
    </location>
</feature>
<evidence type="ECO:0000256" key="13">
    <source>
        <dbReference type="PROSITE-ProRule" id="PRU00459"/>
    </source>
</evidence>
<dbReference type="SMART" id="SM00561">
    <property type="entry name" value="MBT"/>
    <property type="match status" value="4"/>
</dbReference>
<evidence type="ECO:0000256" key="9">
    <source>
        <dbReference type="ARBA" id="ARBA00023163"/>
    </source>
</evidence>
<dbReference type="GO" id="GO:0006325">
    <property type="term" value="P:chromatin organization"/>
    <property type="evidence" value="ECO:0007669"/>
    <property type="project" value="UniProtKB-KW"/>
</dbReference>
<dbReference type="SUPFAM" id="SSF63748">
    <property type="entry name" value="Tudor/PWWP/MBT"/>
    <property type="match status" value="4"/>
</dbReference>
<dbReference type="Pfam" id="PF05485">
    <property type="entry name" value="THAP"/>
    <property type="match status" value="1"/>
</dbReference>
<feature type="repeat" description="MBT" evidence="13">
    <location>
        <begin position="559"/>
        <end position="655"/>
    </location>
</feature>
<protein>
    <submittedName>
        <fullName evidence="17">L3MBTL histone methyl-lysine binding protein 2</fullName>
    </submittedName>
</protein>
<organism evidence="17 18">
    <name type="scientific">Gasterosteus aculeatus aculeatus</name>
    <name type="common">three-spined stickleback</name>
    <dbReference type="NCBI Taxonomy" id="481459"/>
    <lineage>
        <taxon>Eukaryota</taxon>
        <taxon>Metazoa</taxon>
        <taxon>Chordata</taxon>
        <taxon>Craniata</taxon>
        <taxon>Vertebrata</taxon>
        <taxon>Euteleostomi</taxon>
        <taxon>Actinopterygii</taxon>
        <taxon>Neopterygii</taxon>
        <taxon>Teleostei</taxon>
        <taxon>Neoteleostei</taxon>
        <taxon>Acanthomorphata</taxon>
        <taxon>Eupercaria</taxon>
        <taxon>Perciformes</taxon>
        <taxon>Cottioidei</taxon>
        <taxon>Gasterosteales</taxon>
        <taxon>Gasterosteidae</taxon>
        <taxon>Gasterosteus</taxon>
    </lineage>
</organism>
<dbReference type="Pfam" id="PF21319">
    <property type="entry name" value="zf-FCS_1"/>
    <property type="match status" value="1"/>
</dbReference>
<keyword evidence="8 11" id="KW-0238">DNA-binding</keyword>
<evidence type="ECO:0000256" key="8">
    <source>
        <dbReference type="ARBA" id="ARBA00023125"/>
    </source>
</evidence>
<feature type="repeat" description="MBT" evidence="13">
    <location>
        <begin position="228"/>
        <end position="332"/>
    </location>
</feature>
<keyword evidence="7" id="KW-0805">Transcription regulation</keyword>
<reference evidence="17" key="3">
    <citation type="submission" date="2025-09" db="UniProtKB">
        <authorList>
            <consortium name="Ensembl"/>
        </authorList>
    </citation>
    <scope>IDENTIFICATION</scope>
</reference>
<keyword evidence="10" id="KW-0539">Nucleus</keyword>
<dbReference type="Ensembl" id="ENSGACT00000006390.2">
    <property type="protein sequence ID" value="ENSGACP00000006373.2"/>
    <property type="gene ID" value="ENSGACG00000004829.2"/>
</dbReference>
<dbReference type="RefSeq" id="XP_040033547.1">
    <property type="nucleotide sequence ID" value="XM_040177613.1"/>
</dbReference>
<evidence type="ECO:0000313" key="18">
    <source>
        <dbReference type="Proteomes" id="UP000007635"/>
    </source>
</evidence>
<dbReference type="InterPro" id="IPR004092">
    <property type="entry name" value="Mbt"/>
</dbReference>